<feature type="compositionally biased region" description="Low complexity" evidence="10">
    <location>
        <begin position="922"/>
        <end position="944"/>
    </location>
</feature>
<evidence type="ECO:0000256" key="3">
    <source>
        <dbReference type="ARBA" id="ARBA00022692"/>
    </source>
</evidence>
<dbReference type="Gene3D" id="2.60.120.430">
    <property type="entry name" value="Galactose-binding lectin"/>
    <property type="match status" value="4"/>
</dbReference>
<dbReference type="GO" id="GO:0030246">
    <property type="term" value="F:carbohydrate binding"/>
    <property type="evidence" value="ECO:0007669"/>
    <property type="project" value="InterPro"/>
</dbReference>
<dbReference type="AlphaFoldDB" id="A0A1Y1HMQ1"/>
<dbReference type="PANTHER" id="PTHR13460">
    <property type="match status" value="1"/>
</dbReference>
<evidence type="ECO:0000256" key="10">
    <source>
        <dbReference type="SAM" id="MobiDB-lite"/>
    </source>
</evidence>
<protein>
    <recommendedName>
        <fullName evidence="12">Malectin domain-containing protein</fullName>
    </recommendedName>
</protein>
<feature type="domain" description="Malectin" evidence="12">
    <location>
        <begin position="240"/>
        <end position="351"/>
    </location>
</feature>
<feature type="domain" description="Malectin" evidence="12">
    <location>
        <begin position="416"/>
        <end position="549"/>
    </location>
</feature>
<feature type="domain" description="Malectin" evidence="12">
    <location>
        <begin position="699"/>
        <end position="879"/>
    </location>
</feature>
<name>A0A1Y1HMQ1_KLENI</name>
<dbReference type="Proteomes" id="UP000054558">
    <property type="component" value="Unassembled WGS sequence"/>
</dbReference>
<dbReference type="GO" id="GO:0016020">
    <property type="term" value="C:membrane"/>
    <property type="evidence" value="ECO:0000318"/>
    <property type="project" value="GO_Central"/>
</dbReference>
<evidence type="ECO:0000256" key="2">
    <source>
        <dbReference type="ARBA" id="ARBA00009141"/>
    </source>
</evidence>
<evidence type="ECO:0000256" key="7">
    <source>
        <dbReference type="ARBA" id="ARBA00023136"/>
    </source>
</evidence>
<dbReference type="Pfam" id="PF11721">
    <property type="entry name" value="Malectin"/>
    <property type="match status" value="4"/>
</dbReference>
<proteinExistence type="inferred from homology"/>
<feature type="chain" id="PRO_5012937290" description="Malectin domain-containing protein" evidence="11">
    <location>
        <begin position="26"/>
        <end position="944"/>
    </location>
</feature>
<evidence type="ECO:0000313" key="14">
    <source>
        <dbReference type="Proteomes" id="UP000054558"/>
    </source>
</evidence>
<evidence type="ECO:0000256" key="6">
    <source>
        <dbReference type="ARBA" id="ARBA00022989"/>
    </source>
</evidence>
<keyword evidence="4 11" id="KW-0732">Signal</keyword>
<keyword evidence="9" id="KW-0119">Carbohydrate metabolism</keyword>
<dbReference type="InterPro" id="IPR021720">
    <property type="entry name" value="Malectin_dom"/>
</dbReference>
<feature type="signal peptide" evidence="11">
    <location>
        <begin position="1"/>
        <end position="25"/>
    </location>
</feature>
<evidence type="ECO:0000313" key="13">
    <source>
        <dbReference type="EMBL" id="GAQ79894.1"/>
    </source>
</evidence>
<dbReference type="STRING" id="105231.A0A1Y1HMQ1"/>
<evidence type="ECO:0000256" key="1">
    <source>
        <dbReference type="ARBA" id="ARBA00004115"/>
    </source>
</evidence>
<feature type="region of interest" description="Disordered" evidence="10">
    <location>
        <begin position="594"/>
        <end position="646"/>
    </location>
</feature>
<evidence type="ECO:0000259" key="12">
    <source>
        <dbReference type="Pfam" id="PF11721"/>
    </source>
</evidence>
<keyword evidence="14" id="KW-1185">Reference proteome</keyword>
<evidence type="ECO:0000256" key="4">
    <source>
        <dbReference type="ARBA" id="ARBA00022729"/>
    </source>
</evidence>
<evidence type="ECO:0000256" key="8">
    <source>
        <dbReference type="ARBA" id="ARBA00023180"/>
    </source>
</evidence>
<keyword evidence="5" id="KW-0256">Endoplasmic reticulum</keyword>
<evidence type="ECO:0000256" key="11">
    <source>
        <dbReference type="SAM" id="SignalP"/>
    </source>
</evidence>
<evidence type="ECO:0000256" key="5">
    <source>
        <dbReference type="ARBA" id="ARBA00022824"/>
    </source>
</evidence>
<feature type="compositionally biased region" description="Pro residues" evidence="10">
    <location>
        <begin position="624"/>
        <end position="641"/>
    </location>
</feature>
<dbReference type="PANTHER" id="PTHR13460:SF0">
    <property type="entry name" value="MALECTIN"/>
    <property type="match status" value="1"/>
</dbReference>
<keyword evidence="7" id="KW-0472">Membrane</keyword>
<feature type="domain" description="Malectin" evidence="12">
    <location>
        <begin position="91"/>
        <end position="221"/>
    </location>
</feature>
<keyword evidence="3" id="KW-0812">Transmembrane</keyword>
<keyword evidence="6" id="KW-1133">Transmembrane helix</keyword>
<accession>A0A1Y1HMQ1</accession>
<evidence type="ECO:0000256" key="9">
    <source>
        <dbReference type="ARBA" id="ARBA00023277"/>
    </source>
</evidence>
<dbReference type="OrthoDB" id="1706839at2759"/>
<keyword evidence="8" id="KW-0325">Glycoprotein</keyword>
<comment type="subcellular location">
    <subcellularLocation>
        <location evidence="1">Endoplasmic reticulum membrane</location>
        <topology evidence="1">Single-pass type I membrane protein</topology>
    </subcellularLocation>
</comment>
<dbReference type="GO" id="GO:0005789">
    <property type="term" value="C:endoplasmic reticulum membrane"/>
    <property type="evidence" value="ECO:0007669"/>
    <property type="project" value="UniProtKB-SubCell"/>
</dbReference>
<comment type="similarity">
    <text evidence="2">Belongs to the malectin family.</text>
</comment>
<organism evidence="13 14">
    <name type="scientific">Klebsormidium nitens</name>
    <name type="common">Green alga</name>
    <name type="synonym">Ulothrix nitens</name>
    <dbReference type="NCBI Taxonomy" id="105231"/>
    <lineage>
        <taxon>Eukaryota</taxon>
        <taxon>Viridiplantae</taxon>
        <taxon>Streptophyta</taxon>
        <taxon>Klebsormidiophyceae</taxon>
        <taxon>Klebsormidiales</taxon>
        <taxon>Klebsormidiaceae</taxon>
        <taxon>Klebsormidium</taxon>
    </lineage>
</organism>
<reference evidence="13 14" key="1">
    <citation type="journal article" date="2014" name="Nat. Commun.">
        <title>Klebsormidium flaccidum genome reveals primary factors for plant terrestrial adaptation.</title>
        <authorList>
            <person name="Hori K."/>
            <person name="Maruyama F."/>
            <person name="Fujisawa T."/>
            <person name="Togashi T."/>
            <person name="Yamamoto N."/>
            <person name="Seo M."/>
            <person name="Sato S."/>
            <person name="Yamada T."/>
            <person name="Mori H."/>
            <person name="Tajima N."/>
            <person name="Moriyama T."/>
            <person name="Ikeuchi M."/>
            <person name="Watanabe M."/>
            <person name="Wada H."/>
            <person name="Kobayashi K."/>
            <person name="Saito M."/>
            <person name="Masuda T."/>
            <person name="Sasaki-Sekimoto Y."/>
            <person name="Mashiguchi K."/>
            <person name="Awai K."/>
            <person name="Shimojima M."/>
            <person name="Masuda S."/>
            <person name="Iwai M."/>
            <person name="Nobusawa T."/>
            <person name="Narise T."/>
            <person name="Kondo S."/>
            <person name="Saito H."/>
            <person name="Sato R."/>
            <person name="Murakawa M."/>
            <person name="Ihara Y."/>
            <person name="Oshima-Yamada Y."/>
            <person name="Ohtaka K."/>
            <person name="Satoh M."/>
            <person name="Sonobe K."/>
            <person name="Ishii M."/>
            <person name="Ohtani R."/>
            <person name="Kanamori-Sato M."/>
            <person name="Honoki R."/>
            <person name="Miyazaki D."/>
            <person name="Mochizuki H."/>
            <person name="Umetsu J."/>
            <person name="Higashi K."/>
            <person name="Shibata D."/>
            <person name="Kamiya Y."/>
            <person name="Sato N."/>
            <person name="Nakamura Y."/>
            <person name="Tabata S."/>
            <person name="Ida S."/>
            <person name="Kurokawa K."/>
            <person name="Ohta H."/>
        </authorList>
    </citation>
    <scope>NUCLEOTIDE SEQUENCE [LARGE SCALE GENOMIC DNA]</scope>
    <source>
        <strain evidence="13 14">NIES-2285</strain>
    </source>
</reference>
<sequence length="944" mass="98723">MGRSGGFPRWCMLAILVFFAKNVQCQTTGSASAPAQSSSSGAPSYLAINCGGLTPASASIPSYYGGVTYGSGPFYQPNNSHVSTGSVSGPVVFQADKYYFGTSTKPRQYLGFAPPLNVPDGSLYLTERYGLDFQYELNVPNGSYSVELFFAETQFDQPGARVFSILIQGQIAVADLDIFARVGMNQSLIITQPAVVSNGLLSIAFQTVSSNLNDGEAKVNAIHVYSSNTEHVPFPAPPSSYNINAGSSASYTAADGTKYSADSFYVGGSTSTFTNLLSPAPSSISQSREPSIYAYARTGASFSYYFNLPLGSYQIELDFVEDNYSRAGQRVFTVAVQGVKAFPAIDIIANSTYTLSPASAPAPSPADVYTPAPYSLSTAASVSNGLLRIDFAGLNGTNATVSAIRVAPLVSTTKLTLAVDCGSAIDVISGNGVIFNADQNYSGGVALLTNPYQVFLPYNADNDDFLYSTVRQGNFSYKFSVANGTYLVDLHFADLNATGPGQRVFDVFLQNTKILSNLDVFARTGENISVFIYQAPVNVTSDFLLIRFQGSDLSTLQNFTLSNFTLGGTNYINTLLPPFVSALFIQPGMATPSTTFTPAPAPRTVHRSPAPAPGSQSSRLAPAPRGPPPPPGPVGPPPPNPLFAFAYTPADAPQAPISPVPTFAGAATANPSCPANGAPPQGLNCTGPCPLWSPPFAFSVAINSAGPRYVSSCGVVFEDDSNNSSRCSDGVSSLTPVTQAGIMPPGRTWCRTNIKGPTGGYQYDTPNGIFDTSDPTIFQSEFIGYNAYYIQLPTPGIYYATAYFAEISLGPSSPTVDVNKPGLRLFYVHFNGDNSDAIGPIDPFALAGDAKFAADPSQGKAVQCDTNMMSIQFEAVSTGRDAPSVKGIFVYGPVESLSFNAQAPLGARPSGQPSALAPPPSTGSGASSPVSAGGSAASAAPAPA</sequence>
<dbReference type="InterPro" id="IPR039155">
    <property type="entry name" value="MLEC"/>
</dbReference>
<dbReference type="EMBL" id="DF236989">
    <property type="protein sequence ID" value="GAQ79894.1"/>
    <property type="molecule type" value="Genomic_DNA"/>
</dbReference>
<feature type="region of interest" description="Disordered" evidence="10">
    <location>
        <begin position="903"/>
        <end position="944"/>
    </location>
</feature>
<gene>
    <name evidence="13" type="ORF">KFL_000400380</name>
</gene>